<gene>
    <name evidence="7" type="primary">rapZ</name>
    <name evidence="7" type="ORF">GCU85_07080</name>
</gene>
<accession>A0A6N7EX34</accession>
<dbReference type="Pfam" id="PF03668">
    <property type="entry name" value="RapZ-like_N"/>
    <property type="match status" value="1"/>
</dbReference>
<proteinExistence type="inferred from homology"/>
<dbReference type="EMBL" id="WHNW01000007">
    <property type="protein sequence ID" value="MPV86493.1"/>
    <property type="molecule type" value="Genomic_DNA"/>
</dbReference>
<dbReference type="GO" id="GO:0005525">
    <property type="term" value="F:GTP binding"/>
    <property type="evidence" value="ECO:0007669"/>
    <property type="project" value="UniProtKB-UniRule"/>
</dbReference>
<feature type="domain" description="RapZ C-terminal" evidence="6">
    <location>
        <begin position="163"/>
        <end position="280"/>
    </location>
</feature>
<dbReference type="InParanoid" id="A0A6N7EX34"/>
<dbReference type="InterPro" id="IPR053930">
    <property type="entry name" value="RapZ-like_N"/>
</dbReference>
<comment type="caution">
    <text evidence="7">The sequence shown here is derived from an EMBL/GenBank/DDBJ whole genome shotgun (WGS) entry which is preliminary data.</text>
</comment>
<dbReference type="GO" id="GO:0005524">
    <property type="term" value="F:ATP binding"/>
    <property type="evidence" value="ECO:0007669"/>
    <property type="project" value="UniProtKB-UniRule"/>
</dbReference>
<dbReference type="PANTHER" id="PTHR30448:SF0">
    <property type="entry name" value="RNASE ADAPTER PROTEIN RAPZ"/>
    <property type="match status" value="1"/>
</dbReference>
<dbReference type="RefSeq" id="WP_152810483.1">
    <property type="nucleotide sequence ID" value="NZ_WHNW01000007.1"/>
</dbReference>
<keyword evidence="2 4" id="KW-0067">ATP-binding</keyword>
<reference evidence="7 8" key="1">
    <citation type="submission" date="2019-10" db="EMBL/GenBank/DDBJ databases">
        <title>Cardiobacteriales fam. a chemoheterotrophic member of the order Cardiobacteriales, and proposal of Cardiobacteriales fam. nov.</title>
        <authorList>
            <person name="Wang C."/>
        </authorList>
    </citation>
    <scope>NUCLEOTIDE SEQUENCE [LARGE SCALE GENOMIC DNA]</scope>
    <source>
        <strain evidence="7 8">ML27</strain>
    </source>
</reference>
<dbReference type="PANTHER" id="PTHR30448">
    <property type="entry name" value="RNASE ADAPTER PROTEIN RAPZ"/>
    <property type="match status" value="1"/>
</dbReference>
<dbReference type="AlphaFoldDB" id="A0A6N7EX34"/>
<dbReference type="Proteomes" id="UP000471298">
    <property type="component" value="Unassembled WGS sequence"/>
</dbReference>
<evidence type="ECO:0000313" key="7">
    <source>
        <dbReference type="EMBL" id="MPV86493.1"/>
    </source>
</evidence>
<protein>
    <submittedName>
        <fullName evidence="7">RNase adapter RapZ</fullName>
    </submittedName>
</protein>
<evidence type="ECO:0000256" key="4">
    <source>
        <dbReference type="HAMAP-Rule" id="MF_00636"/>
    </source>
</evidence>
<dbReference type="PIRSF" id="PIRSF005052">
    <property type="entry name" value="P-loopkin"/>
    <property type="match status" value="1"/>
</dbReference>
<name>A0A6N7EX34_9GAMM</name>
<sequence>MIIISGLSGAGKTVALHTLEDLGYYCIDNLPITLLPALYKEQQNIDVPIAVGIDIRSQTSNTKTIPQLIASFKKQDPANPARVLFLTAKNSVLIKRFSESRRKHPLSMQGITLTDAIEKEKKVLSPLLLSADYRIDTSALNIYELKSRITDWLSIANDTIPVITLESFGFKYGVPIDADLVYDVRFLPNPYWDSSLRHFNGKDEAIQTYLSQFDVTHDFANDTLAYLKKWLPTYLQSSRSYLTIAVGCTGGKHRSVFMTETLAKALRIDYPKLNLRHRDLPDH</sequence>
<dbReference type="InterPro" id="IPR027417">
    <property type="entry name" value="P-loop_NTPase"/>
</dbReference>
<dbReference type="SUPFAM" id="SSF52540">
    <property type="entry name" value="P-loop containing nucleoside triphosphate hydrolases"/>
    <property type="match status" value="1"/>
</dbReference>
<dbReference type="InterPro" id="IPR053931">
    <property type="entry name" value="RapZ_C"/>
</dbReference>
<evidence type="ECO:0000313" key="8">
    <source>
        <dbReference type="Proteomes" id="UP000471298"/>
    </source>
</evidence>
<evidence type="ECO:0000256" key="2">
    <source>
        <dbReference type="ARBA" id="ARBA00022840"/>
    </source>
</evidence>
<keyword evidence="8" id="KW-1185">Reference proteome</keyword>
<dbReference type="NCBIfam" id="NF003828">
    <property type="entry name" value="PRK05416.1"/>
    <property type="match status" value="1"/>
</dbReference>
<dbReference type="FunCoup" id="A0A6N7EX34">
    <property type="interactions" value="141"/>
</dbReference>
<dbReference type="InterPro" id="IPR005337">
    <property type="entry name" value="RapZ-like"/>
</dbReference>
<evidence type="ECO:0000256" key="1">
    <source>
        <dbReference type="ARBA" id="ARBA00022741"/>
    </source>
</evidence>
<evidence type="ECO:0000259" key="5">
    <source>
        <dbReference type="Pfam" id="PF03668"/>
    </source>
</evidence>
<feature type="binding site" evidence="4">
    <location>
        <begin position="54"/>
        <end position="57"/>
    </location>
    <ligand>
        <name>GTP</name>
        <dbReference type="ChEBI" id="CHEBI:37565"/>
    </ligand>
</feature>
<keyword evidence="3 4" id="KW-0342">GTP-binding</keyword>
<evidence type="ECO:0000256" key="3">
    <source>
        <dbReference type="ARBA" id="ARBA00023134"/>
    </source>
</evidence>
<feature type="binding site" evidence="4">
    <location>
        <begin position="6"/>
        <end position="13"/>
    </location>
    <ligand>
        <name>ATP</name>
        <dbReference type="ChEBI" id="CHEBI:30616"/>
    </ligand>
</feature>
<dbReference type="Pfam" id="PF22740">
    <property type="entry name" value="PapZ_C"/>
    <property type="match status" value="1"/>
</dbReference>
<evidence type="ECO:0000259" key="6">
    <source>
        <dbReference type="Pfam" id="PF22740"/>
    </source>
</evidence>
<feature type="domain" description="RapZ-like N-terminal" evidence="5">
    <location>
        <begin position="1"/>
        <end position="153"/>
    </location>
</feature>
<keyword evidence="1 4" id="KW-0547">Nucleotide-binding</keyword>
<dbReference type="Gene3D" id="3.40.50.300">
    <property type="entry name" value="P-loop containing nucleotide triphosphate hydrolases"/>
    <property type="match status" value="1"/>
</dbReference>
<organism evidence="7 8">
    <name type="scientific">Ostreibacterium oceani</name>
    <dbReference type="NCBI Taxonomy" id="2654998"/>
    <lineage>
        <taxon>Bacteria</taxon>
        <taxon>Pseudomonadati</taxon>
        <taxon>Pseudomonadota</taxon>
        <taxon>Gammaproteobacteria</taxon>
        <taxon>Cardiobacteriales</taxon>
        <taxon>Ostreibacteriaceae</taxon>
        <taxon>Ostreibacterium</taxon>
    </lineage>
</organism>
<dbReference type="HAMAP" id="MF_00636">
    <property type="entry name" value="RapZ_like"/>
    <property type="match status" value="1"/>
</dbReference>